<keyword evidence="3" id="KW-1185">Reference proteome</keyword>
<dbReference type="Proteomes" id="UP000198703">
    <property type="component" value="Unassembled WGS sequence"/>
</dbReference>
<dbReference type="RefSeq" id="WP_139284081.1">
    <property type="nucleotide sequence ID" value="NZ_FNQM01000010.1"/>
</dbReference>
<dbReference type="AlphaFoldDB" id="A0A1H4DKM6"/>
<evidence type="ECO:0000313" key="2">
    <source>
        <dbReference type="EMBL" id="SEA73331.1"/>
    </source>
</evidence>
<name>A0A1H4DKM6_9RHOB</name>
<keyword evidence="2" id="KW-0449">Lipoprotein</keyword>
<evidence type="ECO:0000256" key="1">
    <source>
        <dbReference type="SAM" id="SignalP"/>
    </source>
</evidence>
<sequence>MARGLCRFLMACLLAVSAAGCARELGGDTVDGRSVSGAVPTERGVVESVRRVQVVEGESLSDNAFGFGVGALAGGFGGSFIGGGRGTTLAAGAGAVLGGLLGAAVEREASRGAALEYVVRLPFDRRMTVVQDDAAAIPVGAPVYLISGRGQRARIAPVG</sequence>
<feature type="signal peptide" evidence="1">
    <location>
        <begin position="1"/>
        <end position="22"/>
    </location>
</feature>
<proteinExistence type="predicted"/>
<keyword evidence="1" id="KW-0732">Signal</keyword>
<gene>
    <name evidence="2" type="ORF">SAMN05444370_110100</name>
</gene>
<organism evidence="2 3">
    <name type="scientific">Rubrimonas cliftonensis</name>
    <dbReference type="NCBI Taxonomy" id="89524"/>
    <lineage>
        <taxon>Bacteria</taxon>
        <taxon>Pseudomonadati</taxon>
        <taxon>Pseudomonadota</taxon>
        <taxon>Alphaproteobacteria</taxon>
        <taxon>Rhodobacterales</taxon>
        <taxon>Paracoccaceae</taxon>
        <taxon>Rubrimonas</taxon>
    </lineage>
</organism>
<dbReference type="EMBL" id="FNQM01000010">
    <property type="protein sequence ID" value="SEA73331.1"/>
    <property type="molecule type" value="Genomic_DNA"/>
</dbReference>
<reference evidence="2 3" key="1">
    <citation type="submission" date="2016-10" db="EMBL/GenBank/DDBJ databases">
        <authorList>
            <person name="de Groot N.N."/>
        </authorList>
    </citation>
    <scope>NUCLEOTIDE SEQUENCE [LARGE SCALE GENOMIC DNA]</scope>
    <source>
        <strain evidence="2 3">DSM 15345</strain>
    </source>
</reference>
<accession>A0A1H4DKM6</accession>
<protein>
    <submittedName>
        <fullName evidence="2">Outer membrane lipoprotein SlyB</fullName>
    </submittedName>
</protein>
<evidence type="ECO:0000313" key="3">
    <source>
        <dbReference type="Proteomes" id="UP000198703"/>
    </source>
</evidence>
<dbReference type="STRING" id="89524.SAMN05444370_110100"/>
<feature type="chain" id="PRO_5011650701" evidence="1">
    <location>
        <begin position="23"/>
        <end position="159"/>
    </location>
</feature>
<dbReference type="PROSITE" id="PS51257">
    <property type="entry name" value="PROKAR_LIPOPROTEIN"/>
    <property type="match status" value="1"/>
</dbReference>